<keyword evidence="7" id="KW-0131">Cell cycle</keyword>
<dbReference type="EMBL" id="ML996691">
    <property type="protein sequence ID" value="KAF2402503.1"/>
    <property type="molecule type" value="Genomic_DNA"/>
</dbReference>
<dbReference type="Pfam" id="PF05557">
    <property type="entry name" value="MAD"/>
    <property type="match status" value="1"/>
</dbReference>
<sequence>MSTEDLRARIHSLEYEISTLKRDKEVAVAQHVDEARLAEERFSDEYRRSQQLETSVKTLTRRNQALQHEFNELQTRSVNEKAELEHKFRNVSNKYSALEEEMGEIQEQVGQMENEIKRQAQEAESKQGTQQQMIDQLRGEVESRAAALQAAQHRLTKQEEEVHQLEAQVLGLKSRAGEADGYDVIKQRLSEQVAYIKKLEHSERTQSVELKELRNTRMNIKLVEEQKRDLQGKLRLMDNLRQELAEAQNRVQVLEDEKRAWESYLESQQPSEGEFSFESPEDMARAFMQERVERISLLDQLGAIKPELTVKDAAIRHLEELNAQLRADLTKQAPQAQPPDNPADARVRARLERARDLAMKEVELLRAQLKAFDGEVAEFHPEQYTAQCAAHIKSLEDLLDESRKDAAKLHDELTKIEIPDSKPSGPQTGSKRPLENDEGADERLGELLRKSRHLQDKLAEQTTRISVLERELKAKSSQLSALKAASRTRVLELRDNPTNAAAAIKQSTLTALSAENASLKALLTGDGGGVGHPLVPLASLEAMELKLAERDTTIASRDKKIKRLTDIFAAKAGEFRDVVFSLIGWKLDFMPNGRVKATSMYYPSASDDAEADDNYIIFDGEAGTMKVSGGPQSEFAREIRGLIEFWVDTKGQVPCFLAAMTLEFFERYAEQVQ</sequence>
<dbReference type="Proteomes" id="UP000799640">
    <property type="component" value="Unassembled WGS sequence"/>
</dbReference>
<keyword evidence="8" id="KW-0175">Coiled coil</keyword>
<gene>
    <name evidence="10" type="ORF">EJ06DRAFT_473735</name>
</gene>
<organism evidence="10 11">
    <name type="scientific">Trichodelitschia bisporula</name>
    <dbReference type="NCBI Taxonomy" id="703511"/>
    <lineage>
        <taxon>Eukaryota</taxon>
        <taxon>Fungi</taxon>
        <taxon>Dikarya</taxon>
        <taxon>Ascomycota</taxon>
        <taxon>Pezizomycotina</taxon>
        <taxon>Dothideomycetes</taxon>
        <taxon>Dothideomycetes incertae sedis</taxon>
        <taxon>Phaeotrichales</taxon>
        <taxon>Phaeotrichaceae</taxon>
        <taxon>Trichodelitschia</taxon>
    </lineage>
</organism>
<comment type="similarity">
    <text evidence="2">Belongs to the MAD1 family.</text>
</comment>
<keyword evidence="4" id="KW-0132">Cell division</keyword>
<dbReference type="Gene3D" id="1.20.5.170">
    <property type="match status" value="1"/>
</dbReference>
<dbReference type="InterPro" id="IPR008672">
    <property type="entry name" value="Mad1"/>
</dbReference>
<dbReference type="GO" id="GO:0051315">
    <property type="term" value="P:attachment of mitotic spindle microtubules to kinetochore"/>
    <property type="evidence" value="ECO:0007669"/>
    <property type="project" value="TreeGrafter"/>
</dbReference>
<evidence type="ECO:0000313" key="10">
    <source>
        <dbReference type="EMBL" id="KAF2402503.1"/>
    </source>
</evidence>
<dbReference type="OrthoDB" id="331602at2759"/>
<dbReference type="GO" id="GO:0005635">
    <property type="term" value="C:nuclear envelope"/>
    <property type="evidence" value="ECO:0007669"/>
    <property type="project" value="TreeGrafter"/>
</dbReference>
<dbReference type="Gene3D" id="3.30.457.60">
    <property type="match status" value="1"/>
</dbReference>
<evidence type="ECO:0000256" key="6">
    <source>
        <dbReference type="ARBA" id="ARBA00023242"/>
    </source>
</evidence>
<dbReference type="GO" id="GO:0000776">
    <property type="term" value="C:kinetochore"/>
    <property type="evidence" value="ECO:0007669"/>
    <property type="project" value="TreeGrafter"/>
</dbReference>
<evidence type="ECO:0000256" key="7">
    <source>
        <dbReference type="ARBA" id="ARBA00023306"/>
    </source>
</evidence>
<dbReference type="PANTHER" id="PTHR23168:SF0">
    <property type="entry name" value="MITOTIC SPINDLE ASSEMBLY CHECKPOINT PROTEIN MAD1"/>
    <property type="match status" value="1"/>
</dbReference>
<evidence type="ECO:0000256" key="5">
    <source>
        <dbReference type="ARBA" id="ARBA00022776"/>
    </source>
</evidence>
<keyword evidence="11" id="KW-1185">Reference proteome</keyword>
<feature type="coiled-coil region" evidence="8">
    <location>
        <begin position="49"/>
        <end position="264"/>
    </location>
</feature>
<comment type="subcellular location">
    <subcellularLocation>
        <location evidence="1">Nucleus</location>
    </subcellularLocation>
</comment>
<name>A0A6G1I2G5_9PEZI</name>
<evidence type="ECO:0000256" key="3">
    <source>
        <dbReference type="ARBA" id="ARBA00022019"/>
    </source>
</evidence>
<dbReference type="GO" id="GO:0051301">
    <property type="term" value="P:cell division"/>
    <property type="evidence" value="ECO:0007669"/>
    <property type="project" value="UniProtKB-KW"/>
</dbReference>
<feature type="region of interest" description="Disordered" evidence="9">
    <location>
        <begin position="412"/>
        <end position="440"/>
    </location>
</feature>
<dbReference type="SUPFAM" id="SSF75704">
    <property type="entry name" value="Mitotic arrest deficient-like 1, Mad1"/>
    <property type="match status" value="1"/>
</dbReference>
<evidence type="ECO:0000256" key="8">
    <source>
        <dbReference type="SAM" id="Coils"/>
    </source>
</evidence>
<evidence type="ECO:0000256" key="4">
    <source>
        <dbReference type="ARBA" id="ARBA00022618"/>
    </source>
</evidence>
<evidence type="ECO:0000256" key="9">
    <source>
        <dbReference type="SAM" id="MobiDB-lite"/>
    </source>
</evidence>
<protein>
    <recommendedName>
        <fullName evidence="3">Spindle assembly checkpoint component MAD1</fullName>
    </recommendedName>
</protein>
<keyword evidence="5" id="KW-0498">Mitosis</keyword>
<accession>A0A6G1I2G5</accession>
<dbReference type="PANTHER" id="PTHR23168">
    <property type="entry name" value="MITOTIC SPINDLE ASSEMBLY CHECKPOINT PROTEIN MAD1 MITOTIC ARREST DEFICIENT-LIKE PROTEIN 1"/>
    <property type="match status" value="1"/>
</dbReference>
<dbReference type="Gene3D" id="1.10.287.1490">
    <property type="match status" value="1"/>
</dbReference>
<evidence type="ECO:0000313" key="11">
    <source>
        <dbReference type="Proteomes" id="UP000799640"/>
    </source>
</evidence>
<dbReference type="GO" id="GO:0007094">
    <property type="term" value="P:mitotic spindle assembly checkpoint signaling"/>
    <property type="evidence" value="ECO:0007669"/>
    <property type="project" value="InterPro"/>
</dbReference>
<keyword evidence="6" id="KW-0539">Nucleus</keyword>
<dbReference type="AlphaFoldDB" id="A0A6G1I2G5"/>
<evidence type="ECO:0000256" key="1">
    <source>
        <dbReference type="ARBA" id="ARBA00004123"/>
    </source>
</evidence>
<reference evidence="10" key="1">
    <citation type="journal article" date="2020" name="Stud. Mycol.">
        <title>101 Dothideomycetes genomes: a test case for predicting lifestyles and emergence of pathogens.</title>
        <authorList>
            <person name="Haridas S."/>
            <person name="Albert R."/>
            <person name="Binder M."/>
            <person name="Bloem J."/>
            <person name="Labutti K."/>
            <person name="Salamov A."/>
            <person name="Andreopoulos B."/>
            <person name="Baker S."/>
            <person name="Barry K."/>
            <person name="Bills G."/>
            <person name="Bluhm B."/>
            <person name="Cannon C."/>
            <person name="Castanera R."/>
            <person name="Culley D."/>
            <person name="Daum C."/>
            <person name="Ezra D."/>
            <person name="Gonzalez J."/>
            <person name="Henrissat B."/>
            <person name="Kuo A."/>
            <person name="Liang C."/>
            <person name="Lipzen A."/>
            <person name="Lutzoni F."/>
            <person name="Magnuson J."/>
            <person name="Mondo S."/>
            <person name="Nolan M."/>
            <person name="Ohm R."/>
            <person name="Pangilinan J."/>
            <person name="Park H.-J."/>
            <person name="Ramirez L."/>
            <person name="Alfaro M."/>
            <person name="Sun H."/>
            <person name="Tritt A."/>
            <person name="Yoshinaga Y."/>
            <person name="Zwiers L.-H."/>
            <person name="Turgeon B."/>
            <person name="Goodwin S."/>
            <person name="Spatafora J."/>
            <person name="Crous P."/>
            <person name="Grigoriev I."/>
        </authorList>
    </citation>
    <scope>NUCLEOTIDE SEQUENCE</scope>
    <source>
        <strain evidence="10">CBS 262.69</strain>
    </source>
</reference>
<dbReference type="Gene3D" id="6.10.250.90">
    <property type="match status" value="1"/>
</dbReference>
<evidence type="ECO:0000256" key="2">
    <source>
        <dbReference type="ARBA" id="ARBA00008029"/>
    </source>
</evidence>
<feature type="coiled-coil region" evidence="8">
    <location>
        <begin position="451"/>
        <end position="485"/>
    </location>
</feature>
<dbReference type="GO" id="GO:0072686">
    <property type="term" value="C:mitotic spindle"/>
    <property type="evidence" value="ECO:0007669"/>
    <property type="project" value="TreeGrafter"/>
</dbReference>
<proteinExistence type="inferred from homology"/>